<keyword evidence="2" id="KW-1185">Reference proteome</keyword>
<reference evidence="1 2" key="1">
    <citation type="submission" date="2024-07" db="EMBL/GenBank/DDBJ databases">
        <authorList>
            <person name="Thanompreechachai J."/>
            <person name="Duangmal K."/>
        </authorList>
    </citation>
    <scope>NUCLEOTIDE SEQUENCE [LARGE SCALE GENOMIC DNA]</scope>
    <source>
        <strain evidence="1 2">KCTC 19886</strain>
    </source>
</reference>
<organism evidence="1 2">
    <name type="scientific">Kineococcus endophyticus</name>
    <dbReference type="NCBI Taxonomy" id="1181883"/>
    <lineage>
        <taxon>Bacteria</taxon>
        <taxon>Bacillati</taxon>
        <taxon>Actinomycetota</taxon>
        <taxon>Actinomycetes</taxon>
        <taxon>Kineosporiales</taxon>
        <taxon>Kineosporiaceae</taxon>
        <taxon>Kineococcus</taxon>
    </lineage>
</organism>
<evidence type="ECO:0000313" key="2">
    <source>
        <dbReference type="Proteomes" id="UP001555826"/>
    </source>
</evidence>
<proteinExistence type="predicted"/>
<gene>
    <name evidence="1" type="ORF">AB1207_08425</name>
</gene>
<comment type="caution">
    <text evidence="1">The sequence shown here is derived from an EMBL/GenBank/DDBJ whole genome shotgun (WGS) entry which is preliminary data.</text>
</comment>
<dbReference type="RefSeq" id="WP_367637579.1">
    <property type="nucleotide sequence ID" value="NZ_JBFNQN010000005.1"/>
</dbReference>
<protein>
    <submittedName>
        <fullName evidence="1">Uncharacterized protein</fullName>
    </submittedName>
</protein>
<evidence type="ECO:0000313" key="1">
    <source>
        <dbReference type="EMBL" id="MEW9264770.1"/>
    </source>
</evidence>
<name>A0ABV3P563_9ACTN</name>
<sequence>MRTGAFLTGALPDVLAGALDTDRLAAGRAPRVPDDRAGVLPPADPDFVPPREPVATVEAPPLLLRSVVRWVVPRVAM</sequence>
<dbReference type="Proteomes" id="UP001555826">
    <property type="component" value="Unassembled WGS sequence"/>
</dbReference>
<accession>A0ABV3P563</accession>
<dbReference type="EMBL" id="JBFNQN010000005">
    <property type="protein sequence ID" value="MEW9264770.1"/>
    <property type="molecule type" value="Genomic_DNA"/>
</dbReference>